<protein>
    <submittedName>
        <fullName evidence="1">Uncharacterized protein</fullName>
    </submittedName>
</protein>
<keyword evidence="2" id="KW-1185">Reference proteome</keyword>
<evidence type="ECO:0000313" key="1">
    <source>
        <dbReference type="EMBL" id="KAK9752961.1"/>
    </source>
</evidence>
<proteinExistence type="predicted"/>
<dbReference type="Proteomes" id="UP001458880">
    <property type="component" value="Unassembled WGS sequence"/>
</dbReference>
<comment type="caution">
    <text evidence="1">The sequence shown here is derived from an EMBL/GenBank/DDBJ whole genome shotgun (WGS) entry which is preliminary data.</text>
</comment>
<accession>A0AAW1N3A9</accession>
<gene>
    <name evidence="1" type="ORF">QE152_g3749</name>
</gene>
<reference evidence="1 2" key="1">
    <citation type="journal article" date="2024" name="BMC Genomics">
        <title>De novo assembly and annotation of Popillia japonica's genome with initial clues to its potential as an invasive pest.</title>
        <authorList>
            <person name="Cucini C."/>
            <person name="Boschi S."/>
            <person name="Funari R."/>
            <person name="Cardaioli E."/>
            <person name="Iannotti N."/>
            <person name="Marturano G."/>
            <person name="Paoli F."/>
            <person name="Bruttini M."/>
            <person name="Carapelli A."/>
            <person name="Frati F."/>
            <person name="Nardi F."/>
        </authorList>
    </citation>
    <scope>NUCLEOTIDE SEQUENCE [LARGE SCALE GENOMIC DNA]</scope>
    <source>
        <strain evidence="1">DMR45628</strain>
    </source>
</reference>
<organism evidence="1 2">
    <name type="scientific">Popillia japonica</name>
    <name type="common">Japanese beetle</name>
    <dbReference type="NCBI Taxonomy" id="7064"/>
    <lineage>
        <taxon>Eukaryota</taxon>
        <taxon>Metazoa</taxon>
        <taxon>Ecdysozoa</taxon>
        <taxon>Arthropoda</taxon>
        <taxon>Hexapoda</taxon>
        <taxon>Insecta</taxon>
        <taxon>Pterygota</taxon>
        <taxon>Neoptera</taxon>
        <taxon>Endopterygota</taxon>
        <taxon>Coleoptera</taxon>
        <taxon>Polyphaga</taxon>
        <taxon>Scarabaeiformia</taxon>
        <taxon>Scarabaeidae</taxon>
        <taxon>Rutelinae</taxon>
        <taxon>Popillia</taxon>
    </lineage>
</organism>
<dbReference type="EMBL" id="JASPKY010000016">
    <property type="protein sequence ID" value="KAK9752961.1"/>
    <property type="molecule type" value="Genomic_DNA"/>
</dbReference>
<dbReference type="AlphaFoldDB" id="A0AAW1N3A9"/>
<evidence type="ECO:0000313" key="2">
    <source>
        <dbReference type="Proteomes" id="UP001458880"/>
    </source>
</evidence>
<sequence length="110" mass="12030">MVCATSLRNYLILLKYLLAQKKDIGEEPKTGTTVAGQVQVLAACLASSRCLPDCGLLISYSLSDQELADLLNADDSDLDSVYSEDDEFEFPLPIDDVVDDNEDVPLAHLH</sequence>
<name>A0AAW1N3A9_POPJA</name>